<reference evidence="2 3" key="1">
    <citation type="submission" date="2017-06" db="EMBL/GenBank/DDBJ databases">
        <title>Sequencing and comparative analysis of myxobacterial genomes.</title>
        <authorList>
            <person name="Rupp O."/>
            <person name="Goesmann A."/>
            <person name="Sogaard-Andersen L."/>
        </authorList>
    </citation>
    <scope>NUCLEOTIDE SEQUENCE [LARGE SCALE GENOMIC DNA]</scope>
    <source>
        <strain evidence="2 3">DSM 14697</strain>
    </source>
</reference>
<feature type="transmembrane region" description="Helical" evidence="1">
    <location>
        <begin position="180"/>
        <end position="200"/>
    </location>
</feature>
<protein>
    <recommendedName>
        <fullName evidence="4">Quinol:cytochrome C oxidoreductase</fullName>
    </recommendedName>
</protein>
<dbReference type="AlphaFoldDB" id="A0A250JY42"/>
<feature type="transmembrane region" description="Helical" evidence="1">
    <location>
        <begin position="298"/>
        <end position="316"/>
    </location>
</feature>
<feature type="transmembrane region" description="Helical" evidence="1">
    <location>
        <begin position="212"/>
        <end position="235"/>
    </location>
</feature>
<dbReference type="PANTHER" id="PTHR43044">
    <property type="match status" value="1"/>
</dbReference>
<dbReference type="Proteomes" id="UP000217343">
    <property type="component" value="Chromosome"/>
</dbReference>
<proteinExistence type="predicted"/>
<keyword evidence="1" id="KW-0472">Membrane</keyword>
<dbReference type="KEGG" id="mmas:MYMAC_004235"/>
<organism evidence="2 3">
    <name type="scientific">Corallococcus macrosporus DSM 14697</name>
    <dbReference type="NCBI Taxonomy" id="1189310"/>
    <lineage>
        <taxon>Bacteria</taxon>
        <taxon>Pseudomonadati</taxon>
        <taxon>Myxococcota</taxon>
        <taxon>Myxococcia</taxon>
        <taxon>Myxococcales</taxon>
        <taxon>Cystobacterineae</taxon>
        <taxon>Myxococcaceae</taxon>
        <taxon>Corallococcus</taxon>
    </lineage>
</organism>
<feature type="transmembrane region" description="Helical" evidence="1">
    <location>
        <begin position="81"/>
        <end position="109"/>
    </location>
</feature>
<dbReference type="RefSeq" id="WP_095959431.1">
    <property type="nucleotide sequence ID" value="NZ_CP022203.1"/>
</dbReference>
<evidence type="ECO:0008006" key="4">
    <source>
        <dbReference type="Google" id="ProtNLM"/>
    </source>
</evidence>
<keyword evidence="3" id="KW-1185">Reference proteome</keyword>
<feature type="transmembrane region" description="Helical" evidence="1">
    <location>
        <begin position="46"/>
        <end position="69"/>
    </location>
</feature>
<feature type="transmembrane region" description="Helical" evidence="1">
    <location>
        <begin position="129"/>
        <end position="154"/>
    </location>
</feature>
<dbReference type="PANTHER" id="PTHR43044:SF1">
    <property type="entry name" value="QUINOL:CYTOCHROME C OXIDOREDUCTASE QUINONE-BINDING SUBUNIT 2"/>
    <property type="match status" value="1"/>
</dbReference>
<dbReference type="OrthoDB" id="140980at2"/>
<evidence type="ECO:0000313" key="2">
    <source>
        <dbReference type="EMBL" id="ATB48608.1"/>
    </source>
</evidence>
<evidence type="ECO:0000256" key="1">
    <source>
        <dbReference type="SAM" id="Phobius"/>
    </source>
</evidence>
<accession>A0A250JY42</accession>
<dbReference type="EMBL" id="CP022203">
    <property type="protein sequence ID" value="ATB48608.1"/>
    <property type="molecule type" value="Genomic_DNA"/>
</dbReference>
<feature type="transmembrane region" description="Helical" evidence="1">
    <location>
        <begin position="325"/>
        <end position="345"/>
    </location>
</feature>
<feature type="transmembrane region" description="Helical" evidence="1">
    <location>
        <begin position="357"/>
        <end position="379"/>
    </location>
</feature>
<keyword evidence="1" id="KW-1133">Transmembrane helix</keyword>
<evidence type="ECO:0000313" key="3">
    <source>
        <dbReference type="Proteomes" id="UP000217343"/>
    </source>
</evidence>
<keyword evidence="1" id="KW-0812">Transmembrane</keyword>
<name>A0A250JY42_9BACT</name>
<gene>
    <name evidence="2" type="ORF">MYMAC_004235</name>
</gene>
<feature type="transmembrane region" description="Helical" evidence="1">
    <location>
        <begin position="256"/>
        <end position="278"/>
    </location>
</feature>
<sequence>MRLEVLTRWEGSPRVRLGALAAGVLGLVATGAGGLAAPREAAYGYLFAFAYWLSLGLGALLILAAFHAARARWPTVLRRPLELMATCCPLFAAFFIPVALSLPLLFPWVRPPPDLGSHGLELLAHKRPYLNVPFFLVRACFYFAVWGAVGGLLYRWSVRQDTEADLGARSVRLTQWQRRLSAGALPVVVLCVSFASLDWLMSLEPLWKSTVYGLYVGCGAVVAALSAVAVLAAAWRGPGQFGALMGPRHFQRLGTLLLAFVCLWAYCGYSQFMLMWVASLPEEVPWYRARLDGGWRQVAVLLAVGHFAVPFFLLLVRRVKQRPRALGLVAAWLLLMRAVDLYWLVVPALHPRALDVHWTALTAWVGVGGLAVAACLALARGSYTVPVRDPFLLHSLEVPES</sequence>